<keyword evidence="4" id="KW-1185">Reference proteome</keyword>
<dbReference type="GeneID" id="80348368"/>
<protein>
    <recommendedName>
        <fullName evidence="2">Terpene synthase</fullName>
        <ecNumber evidence="2">4.2.3.-</ecNumber>
    </recommendedName>
</protein>
<dbReference type="SFLD" id="SFLDG01020">
    <property type="entry name" value="Terpene_Cyclase_Like_2"/>
    <property type="match status" value="1"/>
</dbReference>
<dbReference type="GO" id="GO:0010333">
    <property type="term" value="F:terpene synthase activity"/>
    <property type="evidence" value="ECO:0007669"/>
    <property type="project" value="InterPro"/>
</dbReference>
<dbReference type="InterPro" id="IPR008949">
    <property type="entry name" value="Isoprenoid_synthase_dom_sf"/>
</dbReference>
<dbReference type="Proteomes" id="UP000516173">
    <property type="component" value="Chromosome"/>
</dbReference>
<dbReference type="AlphaFoldDB" id="A0A7G1KLE9"/>
<dbReference type="Pfam" id="PF19086">
    <property type="entry name" value="Terpene_syn_C_2"/>
    <property type="match status" value="1"/>
</dbReference>
<evidence type="ECO:0000313" key="4">
    <source>
        <dbReference type="Proteomes" id="UP000516173"/>
    </source>
</evidence>
<dbReference type="KEGG" id="nwl:NWFMUON74_38590"/>
<keyword evidence="2" id="KW-0460">Magnesium</keyword>
<dbReference type="EC" id="4.2.3.-" evidence="2"/>
<dbReference type="Gene3D" id="1.10.600.10">
    <property type="entry name" value="Farnesyl Diphosphate Synthase"/>
    <property type="match status" value="1"/>
</dbReference>
<dbReference type="EMBL" id="AP023396">
    <property type="protein sequence ID" value="BCK56087.1"/>
    <property type="molecule type" value="Genomic_DNA"/>
</dbReference>
<dbReference type="SUPFAM" id="SSF48576">
    <property type="entry name" value="Terpenoid synthases"/>
    <property type="match status" value="1"/>
</dbReference>
<reference evidence="3 4" key="1">
    <citation type="submission" date="2020-08" db="EMBL/GenBank/DDBJ databases">
        <title>Genome Sequencing of Nocardia wallacei strain FMUON74 and assembly.</title>
        <authorList>
            <person name="Toyokawa M."/>
            <person name="Uesaka K."/>
        </authorList>
    </citation>
    <scope>NUCLEOTIDE SEQUENCE [LARGE SCALE GENOMIC DNA]</scope>
    <source>
        <strain evidence="3 4">FMUON74</strain>
    </source>
</reference>
<proteinExistence type="inferred from homology"/>
<dbReference type="PANTHER" id="PTHR35201">
    <property type="entry name" value="TERPENE SYNTHASE"/>
    <property type="match status" value="1"/>
</dbReference>
<dbReference type="RefSeq" id="WP_187683230.1">
    <property type="nucleotide sequence ID" value="NZ_AP023396.1"/>
</dbReference>
<evidence type="ECO:0000256" key="1">
    <source>
        <dbReference type="ARBA" id="ARBA00023239"/>
    </source>
</evidence>
<gene>
    <name evidence="3" type="ORF">NWFMUON74_38590</name>
</gene>
<keyword evidence="1 2" id="KW-0456">Lyase</keyword>
<keyword evidence="2" id="KW-0479">Metal-binding</keyword>
<name>A0A7G1KLE9_9NOCA</name>
<dbReference type="GO" id="GO:0046872">
    <property type="term" value="F:metal ion binding"/>
    <property type="evidence" value="ECO:0007669"/>
    <property type="project" value="UniProtKB-KW"/>
</dbReference>
<evidence type="ECO:0000313" key="3">
    <source>
        <dbReference type="EMBL" id="BCK56087.1"/>
    </source>
</evidence>
<dbReference type="SFLD" id="SFLDS00005">
    <property type="entry name" value="Isoprenoid_Synthase_Type_I"/>
    <property type="match status" value="1"/>
</dbReference>
<sequence>MRFPSLPIPFAASINPYAERAERHCRWFVRHFGLVTTDEAERHFDESLLGILVSRACPRADRETVELLADWMGCNLVLDDLFDETDIGEEPPRLRAFCDRVLDWLREDGSAAPDDSPFARAYTDIWTRTCARASPTWRRRFREHFGQFLSRCVWEANNRRSGVIPGVDEYLRMRACAFMPYIDLLELVGHREIPEHLYRTAIVSELNQTLSDCVLWTNDLFSCEKEYTLGDVHNLVIVLAEEKRISLQQAADIVGDMIRDRIDRFADISTAIAGSWALEHTDMPTRDILIGHVDNMRSWLSGQMQWRFETKRNTSVNLSLVEGKASRNY</sequence>
<accession>A0A7G1KLE9</accession>
<dbReference type="PANTHER" id="PTHR35201:SF4">
    <property type="entry name" value="BETA-PINACENE SYNTHASE-RELATED"/>
    <property type="match status" value="1"/>
</dbReference>
<dbReference type="InterPro" id="IPR034686">
    <property type="entry name" value="Terpene_cyclase-like_2"/>
</dbReference>
<comment type="similarity">
    <text evidence="2">Belongs to the terpene synthase family.</text>
</comment>
<organism evidence="3 4">
    <name type="scientific">Nocardia wallacei</name>
    <dbReference type="NCBI Taxonomy" id="480035"/>
    <lineage>
        <taxon>Bacteria</taxon>
        <taxon>Bacillati</taxon>
        <taxon>Actinomycetota</taxon>
        <taxon>Actinomycetes</taxon>
        <taxon>Mycobacteriales</taxon>
        <taxon>Nocardiaceae</taxon>
        <taxon>Nocardia</taxon>
    </lineage>
</organism>
<evidence type="ECO:0000256" key="2">
    <source>
        <dbReference type="RuleBase" id="RU366034"/>
    </source>
</evidence>
<comment type="cofactor">
    <cofactor evidence="2">
        <name>Mg(2+)</name>
        <dbReference type="ChEBI" id="CHEBI:18420"/>
    </cofactor>
</comment>